<dbReference type="EMBL" id="LKMD01000099">
    <property type="protein sequence ID" value="PIB02818.1"/>
    <property type="molecule type" value="Genomic_DNA"/>
</dbReference>
<reference evidence="8 10" key="2">
    <citation type="submission" date="2023-09" db="EMBL/GenBank/DDBJ databases">
        <title>Complete-Gapless Cercospora beticola genome.</title>
        <authorList>
            <person name="Wyatt N.A."/>
            <person name="Spanner R.E."/>
            <person name="Bolton M.D."/>
        </authorList>
    </citation>
    <scope>NUCLEOTIDE SEQUENCE [LARGE SCALE GENOMIC DNA]</scope>
    <source>
        <strain evidence="8">Cb09-40</strain>
    </source>
</reference>
<feature type="compositionally biased region" description="Polar residues" evidence="4">
    <location>
        <begin position="559"/>
        <end position="568"/>
    </location>
</feature>
<evidence type="ECO:0000313" key="9">
    <source>
        <dbReference type="Proteomes" id="UP000230605"/>
    </source>
</evidence>
<dbReference type="InterPro" id="IPR004843">
    <property type="entry name" value="Calcineurin-like_PHP"/>
</dbReference>
<feature type="domain" description="5'-Nucleotidase C-terminal" evidence="6">
    <location>
        <begin position="321"/>
        <end position="473"/>
    </location>
</feature>
<reference evidence="7 9" key="1">
    <citation type="submission" date="2015-10" db="EMBL/GenBank/DDBJ databases">
        <title>The cercosporin biosynthetic gene cluster was horizontally transferred to several fungal lineages and shown to be expanded in Cercospora beticola based on microsynteny with recipient genomes.</title>
        <authorList>
            <person name="De Jonge R."/>
            <person name="Ebert M.K."/>
            <person name="Suttle J.C."/>
            <person name="Jurick Ii W.M."/>
            <person name="Secor G.A."/>
            <person name="Thomma B.P."/>
            <person name="Van De Peer Y."/>
            <person name="Bolton M.D."/>
        </authorList>
    </citation>
    <scope>NUCLEOTIDE SEQUENCE [LARGE SCALE GENOMIC DNA]</scope>
    <source>
        <strain evidence="7 9">09-40</strain>
    </source>
</reference>
<name>A0A2G5ID98_CERBT</name>
<dbReference type="PANTHER" id="PTHR11575:SF48">
    <property type="entry name" value="5'-NUCLEOTIDASE"/>
    <property type="match status" value="1"/>
</dbReference>
<keyword evidence="3" id="KW-0547">Nucleotide-binding</keyword>
<gene>
    <name evidence="7" type="ORF">CB0940_11719</name>
    <name evidence="8" type="ORF">RHO25_008718</name>
</gene>
<keyword evidence="2" id="KW-0732">Signal</keyword>
<dbReference type="GO" id="GO:0016787">
    <property type="term" value="F:hydrolase activity"/>
    <property type="evidence" value="ECO:0007669"/>
    <property type="project" value="UniProtKB-KW"/>
</dbReference>
<dbReference type="PRINTS" id="PR01607">
    <property type="entry name" value="APYRASEFAMLY"/>
</dbReference>
<dbReference type="GO" id="GO:0000166">
    <property type="term" value="F:nucleotide binding"/>
    <property type="evidence" value="ECO:0007669"/>
    <property type="project" value="UniProtKB-KW"/>
</dbReference>
<dbReference type="EMBL" id="CP134188">
    <property type="protein sequence ID" value="WPB04074.1"/>
    <property type="molecule type" value="Genomic_DNA"/>
</dbReference>
<evidence type="ECO:0000259" key="6">
    <source>
        <dbReference type="Pfam" id="PF02872"/>
    </source>
</evidence>
<dbReference type="OrthoDB" id="10252235at2759"/>
<dbReference type="Pfam" id="PF02872">
    <property type="entry name" value="5_nucleotid_C"/>
    <property type="match status" value="1"/>
</dbReference>
<dbReference type="GO" id="GO:0009166">
    <property type="term" value="P:nucleotide catabolic process"/>
    <property type="evidence" value="ECO:0007669"/>
    <property type="project" value="InterPro"/>
</dbReference>
<dbReference type="InterPro" id="IPR029052">
    <property type="entry name" value="Metallo-depent_PP-like"/>
</dbReference>
<evidence type="ECO:0000256" key="2">
    <source>
        <dbReference type="ARBA" id="ARBA00022729"/>
    </source>
</evidence>
<dbReference type="Proteomes" id="UP000230605">
    <property type="component" value="Chromosome 10"/>
</dbReference>
<dbReference type="AlphaFoldDB" id="A0A2G5ID98"/>
<dbReference type="InterPro" id="IPR008334">
    <property type="entry name" value="5'-Nucleotdase_C"/>
</dbReference>
<evidence type="ECO:0000256" key="3">
    <source>
        <dbReference type="RuleBase" id="RU362119"/>
    </source>
</evidence>
<proteinExistence type="inferred from homology"/>
<evidence type="ECO:0000313" key="8">
    <source>
        <dbReference type="EMBL" id="WPB04074.1"/>
    </source>
</evidence>
<feature type="compositionally biased region" description="Acidic residues" evidence="4">
    <location>
        <begin position="614"/>
        <end position="623"/>
    </location>
</feature>
<dbReference type="Gene3D" id="3.90.780.10">
    <property type="entry name" value="5'-Nucleotidase, C-terminal domain"/>
    <property type="match status" value="1"/>
</dbReference>
<comment type="similarity">
    <text evidence="1 3">Belongs to the 5'-nucleotidase family.</text>
</comment>
<feature type="domain" description="Calcineurin-like phosphoesterase" evidence="5">
    <location>
        <begin position="34"/>
        <end position="251"/>
    </location>
</feature>
<organism evidence="7 9">
    <name type="scientific">Cercospora beticola</name>
    <name type="common">Sugarbeet leaf spot fungus</name>
    <dbReference type="NCBI Taxonomy" id="122368"/>
    <lineage>
        <taxon>Eukaryota</taxon>
        <taxon>Fungi</taxon>
        <taxon>Dikarya</taxon>
        <taxon>Ascomycota</taxon>
        <taxon>Pezizomycotina</taxon>
        <taxon>Dothideomycetes</taxon>
        <taxon>Dothideomycetidae</taxon>
        <taxon>Mycosphaerellales</taxon>
        <taxon>Mycosphaerellaceae</taxon>
        <taxon>Cercospora</taxon>
    </lineage>
</organism>
<dbReference type="InterPro" id="IPR036907">
    <property type="entry name" value="5'-Nucleotdase_C_sf"/>
</dbReference>
<dbReference type="Proteomes" id="UP001302367">
    <property type="component" value="Chromosome 5"/>
</dbReference>
<keyword evidence="10" id="KW-1185">Reference proteome</keyword>
<dbReference type="SUPFAM" id="SSF56300">
    <property type="entry name" value="Metallo-dependent phosphatases"/>
    <property type="match status" value="1"/>
</dbReference>
<evidence type="ECO:0000256" key="1">
    <source>
        <dbReference type="ARBA" id="ARBA00006654"/>
    </source>
</evidence>
<dbReference type="Pfam" id="PF00149">
    <property type="entry name" value="Metallophos"/>
    <property type="match status" value="1"/>
</dbReference>
<dbReference type="SUPFAM" id="SSF55816">
    <property type="entry name" value="5'-nucleotidase (syn. UDP-sugar hydrolase), C-terminal domain"/>
    <property type="match status" value="1"/>
</dbReference>
<dbReference type="PANTHER" id="PTHR11575">
    <property type="entry name" value="5'-NUCLEOTIDASE-RELATED"/>
    <property type="match status" value="1"/>
</dbReference>
<feature type="region of interest" description="Disordered" evidence="4">
    <location>
        <begin position="547"/>
        <end position="630"/>
    </location>
</feature>
<evidence type="ECO:0000256" key="4">
    <source>
        <dbReference type="SAM" id="MobiDB-lite"/>
    </source>
</evidence>
<protein>
    <submittedName>
        <fullName evidence="7">Mannosylglucosyl-3-phosphoglycerate phosphatase</fullName>
    </submittedName>
</protein>
<dbReference type="InterPro" id="IPR006179">
    <property type="entry name" value="5_nucleotidase/apyrase"/>
</dbReference>
<accession>A0A2G5ID98</accession>
<dbReference type="Gene3D" id="3.60.21.10">
    <property type="match status" value="1"/>
</dbReference>
<evidence type="ECO:0000313" key="7">
    <source>
        <dbReference type="EMBL" id="PIB02818.1"/>
    </source>
</evidence>
<keyword evidence="3" id="KW-0378">Hydrolase</keyword>
<evidence type="ECO:0000259" key="5">
    <source>
        <dbReference type="Pfam" id="PF00149"/>
    </source>
</evidence>
<evidence type="ECO:0000313" key="10">
    <source>
        <dbReference type="Proteomes" id="UP001302367"/>
    </source>
</evidence>
<sequence length="687" mass="75967">MAANGKTKGDASAEIIESETITYSSGNSSGTPDLRFLHYNDVYHVEPGSREPVGGIARFQTLCQSYRSSNSKFHGQPELITFFSGDAFNPSLESSVTKGKHMLDPLNNLNTNVACLGNHDLDFGVKQFEYLAKYCNFPWLCANVLDPATGEDVPLGNCKRSIILESSNGIKIGVIGVVEREWLDTINTLPPNLKYLSASATVAELAPKLREDGAEIVVVVSHQRQPNDDKLATKLESGVVDIILGGHDHYYAHSIINGTHVLRSGTDFKQLSYIEARRNGKEWDFEIIRRDVVSSIPEEPSAVATVEMITAKLRPKLEKPIGYTSAPLDARFTTVRTKESNLGNFVCDLMRFHYGTDCCIMASGTIRGDQIYPPGVLRVKDMMNCFPFEDPCVVVALQGKHIVAALENAVGKYPALEGRFPQVSNIEFTFDPAKPEGSRCTEIKIGEGPIDPEKEYTLATRDYMVRGKDGFTSLMLEEEGGPARSIVSDENGGLISMIIRQYFMSLKVLGKWKRFGGMIGHFEQIQQGLHKVHPVLDASPVEAPKLRDAKIAQPVDVTTEGSQATGVSGDTRESLIGRAQQQHRRQVSDLPARPAKSRKLDQVGSDQSEVLSDSSDDEQDEEELSHNPARERELHIMRKVMKKWWRLAGIPGNPRMVERKGDEFAVAWTKGIAPRLEGRIKIIGVEA</sequence>